<dbReference type="AlphaFoldDB" id="A0A7C4PHK8"/>
<organism evidence="1">
    <name type="scientific">Anaerolinea thermolimosa</name>
    <dbReference type="NCBI Taxonomy" id="229919"/>
    <lineage>
        <taxon>Bacteria</taxon>
        <taxon>Bacillati</taxon>
        <taxon>Chloroflexota</taxon>
        <taxon>Anaerolineae</taxon>
        <taxon>Anaerolineales</taxon>
        <taxon>Anaerolineaceae</taxon>
        <taxon>Anaerolinea</taxon>
    </lineage>
</organism>
<dbReference type="EMBL" id="DSYK01000075">
    <property type="protein sequence ID" value="HGS20507.1"/>
    <property type="molecule type" value="Genomic_DNA"/>
</dbReference>
<comment type="caution">
    <text evidence="1">The sequence shown here is derived from an EMBL/GenBank/DDBJ whole genome shotgun (WGS) entry which is preliminary data.</text>
</comment>
<gene>
    <name evidence="1" type="ORF">ENT37_01410</name>
</gene>
<protein>
    <submittedName>
        <fullName evidence="1">Uncharacterized protein</fullName>
    </submittedName>
</protein>
<reference evidence="1" key="1">
    <citation type="journal article" date="2020" name="mSystems">
        <title>Genome- and Community-Level Interaction Insights into Carbon Utilization and Element Cycling Functions of Hydrothermarchaeota in Hydrothermal Sediment.</title>
        <authorList>
            <person name="Zhou Z."/>
            <person name="Liu Y."/>
            <person name="Xu W."/>
            <person name="Pan J."/>
            <person name="Luo Z.H."/>
            <person name="Li M."/>
        </authorList>
    </citation>
    <scope>NUCLEOTIDE SEQUENCE [LARGE SCALE GENOMIC DNA]</scope>
    <source>
        <strain evidence="1">SpSt-573</strain>
    </source>
</reference>
<proteinExistence type="predicted"/>
<evidence type="ECO:0000313" key="1">
    <source>
        <dbReference type="EMBL" id="HGS20507.1"/>
    </source>
</evidence>
<name>A0A7C4PHK8_9CHLR</name>
<accession>A0A7C4PHK8</accession>
<sequence length="68" mass="7776">MHNGIIAIDWGGGVFVDILSNQFFEASEAEVSHRAPDADLDWLRSIGRVEDYDVNNVYFIQLPEPRRL</sequence>